<dbReference type="EMBL" id="BARU01012718">
    <property type="protein sequence ID" value="GAH44191.1"/>
    <property type="molecule type" value="Genomic_DNA"/>
</dbReference>
<comment type="caution">
    <text evidence="1">The sequence shown here is derived from an EMBL/GenBank/DDBJ whole genome shotgun (WGS) entry which is preliminary data.</text>
</comment>
<name>X1FEX8_9ZZZZ</name>
<protein>
    <submittedName>
        <fullName evidence="1">Uncharacterized protein</fullName>
    </submittedName>
</protein>
<organism evidence="1">
    <name type="scientific">marine sediment metagenome</name>
    <dbReference type="NCBI Taxonomy" id="412755"/>
    <lineage>
        <taxon>unclassified sequences</taxon>
        <taxon>metagenomes</taxon>
        <taxon>ecological metagenomes</taxon>
    </lineage>
</organism>
<accession>X1FEX8</accession>
<feature type="non-terminal residue" evidence="1">
    <location>
        <position position="1"/>
    </location>
</feature>
<dbReference type="AlphaFoldDB" id="X1FEX8"/>
<gene>
    <name evidence="1" type="ORF">S03H2_23315</name>
</gene>
<evidence type="ECO:0000313" key="1">
    <source>
        <dbReference type="EMBL" id="GAH44191.1"/>
    </source>
</evidence>
<proteinExistence type="predicted"/>
<sequence>IFKPDLMKSKERKVDLEYLLQFKNIEDLHKSLSQNLIERFGYLDIDKLAGLILKKFKIDLENNLECWSSLRESYFRRNCIVNNDGKMSEIYLKKFSLGNDQLNEELNCDIEYIWKCHNDIQSYMDFIDDSIRKKFNLKSYIDSL</sequence>
<reference evidence="1" key="1">
    <citation type="journal article" date="2014" name="Front. Microbiol.">
        <title>High frequency of phylogenetically diverse reductive dehalogenase-homologous genes in deep subseafloor sedimentary metagenomes.</title>
        <authorList>
            <person name="Kawai M."/>
            <person name="Futagami T."/>
            <person name="Toyoda A."/>
            <person name="Takaki Y."/>
            <person name="Nishi S."/>
            <person name="Hori S."/>
            <person name="Arai W."/>
            <person name="Tsubouchi T."/>
            <person name="Morono Y."/>
            <person name="Uchiyama I."/>
            <person name="Ito T."/>
            <person name="Fujiyama A."/>
            <person name="Inagaki F."/>
            <person name="Takami H."/>
        </authorList>
    </citation>
    <scope>NUCLEOTIDE SEQUENCE</scope>
    <source>
        <strain evidence="1">Expedition CK06-06</strain>
    </source>
</reference>